<dbReference type="Gene3D" id="3.40.190.10">
    <property type="entry name" value="Periplasmic binding protein-like II"/>
    <property type="match status" value="2"/>
</dbReference>
<reference evidence="1" key="1">
    <citation type="journal article" date="2022" name="bioRxiv">
        <title>Thiovibrio frasassiensisgen. nov., sp. nov., an autotrophic, elemental sulfur disproportionating bacterium isolated from sulfidic karst sediment, and proposal of Thiovibrionaceae fam. nov.</title>
        <authorList>
            <person name="Aronson H."/>
            <person name="Thomas C."/>
            <person name="Bhattacharyya M."/>
            <person name="Eckstein S."/>
            <person name="Jensen S."/>
            <person name="Barco R."/>
            <person name="Macalady J."/>
            <person name="Amend J."/>
        </authorList>
    </citation>
    <scope>NUCLEOTIDE SEQUENCE</scope>
    <source>
        <strain evidence="1">RS19-109</strain>
    </source>
</reference>
<evidence type="ECO:0000313" key="1">
    <source>
        <dbReference type="EMBL" id="MDG4476759.1"/>
    </source>
</evidence>
<dbReference type="PANTHER" id="PTHR35841:SF1">
    <property type="entry name" value="PHOSPHONATES-BINDING PERIPLASMIC PROTEIN"/>
    <property type="match status" value="1"/>
</dbReference>
<gene>
    <name evidence="1" type="ORF">OLX77_11400</name>
</gene>
<sequence>MALPLSCPAQETNETIRFAVFPYKSPKSVIEVFSPLAARIEKRLGKKVLLVSATDSEAFLKKSLAGEYDLALPSITVYYKMLPAGYTAIAKGIPSFWGGVIVRQDSEIKTIEQCKGKKIAAIGEHSYAGYMFFKAQLDEKRIDSKKDLDLQFVGKLDTIIYGVLNKKYDGGVIRLDTLEMKDFAPVKDQFRIVSRSAEVPQFPFVVKSGMDQRTASVIREVLTSLSPDKPEDLAILKSLQIKKIVAATKEDYDPFYKVIKNHAFYTHH</sequence>
<evidence type="ECO:0000313" key="2">
    <source>
        <dbReference type="Proteomes" id="UP001154240"/>
    </source>
</evidence>
<reference evidence="1" key="2">
    <citation type="submission" date="2022-10" db="EMBL/GenBank/DDBJ databases">
        <authorList>
            <person name="Aronson H.S."/>
        </authorList>
    </citation>
    <scope>NUCLEOTIDE SEQUENCE</scope>
    <source>
        <strain evidence="1">RS19-109</strain>
    </source>
</reference>
<organism evidence="1 2">
    <name type="scientific">Thiovibrio frasassiensis</name>
    <dbReference type="NCBI Taxonomy" id="2984131"/>
    <lineage>
        <taxon>Bacteria</taxon>
        <taxon>Pseudomonadati</taxon>
        <taxon>Thermodesulfobacteriota</taxon>
        <taxon>Desulfobulbia</taxon>
        <taxon>Desulfobulbales</taxon>
        <taxon>Thiovibrionaceae</taxon>
        <taxon>Thiovibrio</taxon>
    </lineage>
</organism>
<protein>
    <submittedName>
        <fullName evidence="1">Phosphate/phosphite/phosphonate ABC transporter substrate-binding protein</fullName>
    </submittedName>
</protein>
<accession>A0A9X4MFX2</accession>
<dbReference type="SUPFAM" id="SSF53850">
    <property type="entry name" value="Periplasmic binding protein-like II"/>
    <property type="match status" value="1"/>
</dbReference>
<proteinExistence type="predicted"/>
<comment type="caution">
    <text evidence="1">The sequence shown here is derived from an EMBL/GenBank/DDBJ whole genome shotgun (WGS) entry which is preliminary data.</text>
</comment>
<dbReference type="AlphaFoldDB" id="A0A9X4MFX2"/>
<dbReference type="RefSeq" id="WP_307633724.1">
    <property type="nucleotide sequence ID" value="NZ_JAPHEH010000001.1"/>
</dbReference>
<name>A0A9X4MFX2_9BACT</name>
<dbReference type="PANTHER" id="PTHR35841">
    <property type="entry name" value="PHOSPHONATES-BINDING PERIPLASMIC PROTEIN"/>
    <property type="match status" value="1"/>
</dbReference>
<dbReference type="EMBL" id="JAPHEH010000001">
    <property type="protein sequence ID" value="MDG4476759.1"/>
    <property type="molecule type" value="Genomic_DNA"/>
</dbReference>
<keyword evidence="2" id="KW-1185">Reference proteome</keyword>
<dbReference type="Pfam" id="PF12974">
    <property type="entry name" value="Phosphonate-bd"/>
    <property type="match status" value="1"/>
</dbReference>
<dbReference type="Proteomes" id="UP001154240">
    <property type="component" value="Unassembled WGS sequence"/>
</dbReference>